<evidence type="ECO:0000256" key="17">
    <source>
        <dbReference type="PROSITE-ProRule" id="PRU10141"/>
    </source>
</evidence>
<keyword evidence="13 18" id="KW-1133">Transmembrane helix</keyword>
<dbReference type="InterPro" id="IPR013320">
    <property type="entry name" value="ConA-like_dom_sf"/>
</dbReference>
<proteinExistence type="inferred from homology"/>
<evidence type="ECO:0000256" key="11">
    <source>
        <dbReference type="ARBA" id="ARBA00022777"/>
    </source>
</evidence>
<keyword evidence="7 18" id="KW-0812">Transmembrane</keyword>
<sequence>MTTMHPTLHHLTLTALILTITTLQSPTSSTDFTFNSFTPSSNLLFFGNSSLHKSPNLISLTNDSPFTIGRVLYPTRVPTKSPQKPHQTLPFSTSFIFSIAQVTNFLPGHGFVFIFVPSIGINGTGSAQHLGLFNRTNDGSFENHVFGVEFDVFRNPEFNDVNDNHIAVNLNSLTSFASHPSGYWRFDEKSDGYFEDLKLNNGVNYQVWIDYWDSMLSVSIAPAGMKRPSKALIKVSVDLSSVFFDEMYVGFCGATGKLVESHRILAWSFSNTNRLVGDLLITSNLPNFVPRGGTSSVFRSKGVIAGVTLAVVFVLCCGVGVLVLVFKKRRRRRRSSKRDVEDFEEWELEYWPHRIVYQSIFEGTNGFAEENVIGFGGNGKVYKGVEGGVEIAVKRFLHKSEEGMKEFLAEVSSLGRLKHRNLVGLRGWCKRDKDSLILVYDYLENGSLDKRVFECEGNSMLNWEDRIRILKDVANGVLYLHEGWEKRVLHRDIKASNVLLDSEMNGRLGDFGLARMYGHGEGSSTTRVVGTVGYMAPELVRTGRASEQTDVFGFGVLILEVVCGRRPIEDGKPPLVEWLWALMEQDKLVSAVDERLKAKGGYGDEEVERILHLGLLCAYPEPNNRPTMRQVVKLLEGQSNVAEGIEGEGFDMRLLDKVKSTAMWSKYHHSSSSGGHPTFNELRQSMSSSMSLLWSDVMVDGR</sequence>
<dbReference type="InterPro" id="IPR001220">
    <property type="entry name" value="Legume_lectin_dom"/>
</dbReference>
<keyword evidence="12 17" id="KW-0067">ATP-binding</keyword>
<evidence type="ECO:0000256" key="7">
    <source>
        <dbReference type="ARBA" id="ARBA00022692"/>
    </source>
</evidence>
<comment type="subcellular location">
    <subcellularLocation>
        <location evidence="1">Membrane</location>
        <topology evidence="1">Single-pass type I membrane protein</topology>
    </subcellularLocation>
</comment>
<dbReference type="InterPro" id="IPR011009">
    <property type="entry name" value="Kinase-like_dom_sf"/>
</dbReference>
<evidence type="ECO:0000256" key="16">
    <source>
        <dbReference type="ARBA" id="ARBA00048679"/>
    </source>
</evidence>
<feature type="binding site" evidence="17">
    <location>
        <position position="394"/>
    </location>
    <ligand>
        <name>ATP</name>
        <dbReference type="ChEBI" id="CHEBI:30616"/>
    </ligand>
</feature>
<evidence type="ECO:0000256" key="15">
    <source>
        <dbReference type="ARBA" id="ARBA00047899"/>
    </source>
</evidence>
<name>A0AAP0E9R1_9MAGN</name>
<accession>A0AAP0E9R1</accession>
<dbReference type="PROSITE" id="PS00108">
    <property type="entry name" value="PROTEIN_KINASE_ST"/>
    <property type="match status" value="1"/>
</dbReference>
<dbReference type="PROSITE" id="PS00107">
    <property type="entry name" value="PROTEIN_KINASE_ATP"/>
    <property type="match status" value="1"/>
</dbReference>
<dbReference type="EMBL" id="JBBNAG010000012">
    <property type="protein sequence ID" value="KAK9089260.1"/>
    <property type="molecule type" value="Genomic_DNA"/>
</dbReference>
<dbReference type="CDD" id="cd14066">
    <property type="entry name" value="STKc_IRAK"/>
    <property type="match status" value="1"/>
</dbReference>
<comment type="similarity">
    <text evidence="2">In the N-terminal section; belongs to the leguminous lectin family.</text>
</comment>
<dbReference type="CDD" id="cd06899">
    <property type="entry name" value="lectin_legume_LecRK_Arcelin_ConA"/>
    <property type="match status" value="1"/>
</dbReference>
<dbReference type="SUPFAM" id="SSF49899">
    <property type="entry name" value="Concanavalin A-like lectins/glucanases"/>
    <property type="match status" value="1"/>
</dbReference>
<comment type="catalytic activity">
    <reaction evidence="15">
        <text>L-threonyl-[protein] + ATP = O-phospho-L-threonyl-[protein] + ADP + H(+)</text>
        <dbReference type="Rhea" id="RHEA:46608"/>
        <dbReference type="Rhea" id="RHEA-COMP:11060"/>
        <dbReference type="Rhea" id="RHEA-COMP:11605"/>
        <dbReference type="ChEBI" id="CHEBI:15378"/>
        <dbReference type="ChEBI" id="CHEBI:30013"/>
        <dbReference type="ChEBI" id="CHEBI:30616"/>
        <dbReference type="ChEBI" id="CHEBI:61977"/>
        <dbReference type="ChEBI" id="CHEBI:456216"/>
        <dbReference type="EC" id="2.7.11.1"/>
    </reaction>
</comment>
<evidence type="ECO:0000256" key="3">
    <source>
        <dbReference type="ARBA" id="ARBA00010217"/>
    </source>
</evidence>
<evidence type="ECO:0000256" key="14">
    <source>
        <dbReference type="ARBA" id="ARBA00023136"/>
    </source>
</evidence>
<evidence type="ECO:0000256" key="1">
    <source>
        <dbReference type="ARBA" id="ARBA00004479"/>
    </source>
</evidence>
<evidence type="ECO:0000313" key="21">
    <source>
        <dbReference type="EMBL" id="KAK9089260.1"/>
    </source>
</evidence>
<protein>
    <recommendedName>
        <fullName evidence="4">non-specific serine/threonine protein kinase</fullName>
        <ecNumber evidence="4">2.7.11.1</ecNumber>
    </recommendedName>
</protein>
<dbReference type="FunFam" id="1.10.510.10:FF:000108">
    <property type="entry name" value="L-type lectin-domain containing receptor kinase S.4"/>
    <property type="match status" value="1"/>
</dbReference>
<dbReference type="SUPFAM" id="SSF56112">
    <property type="entry name" value="Protein kinase-like (PK-like)"/>
    <property type="match status" value="1"/>
</dbReference>
<dbReference type="Pfam" id="PF00139">
    <property type="entry name" value="Lectin_legB"/>
    <property type="match status" value="1"/>
</dbReference>
<comment type="catalytic activity">
    <reaction evidence="16">
        <text>L-seryl-[protein] + ATP = O-phospho-L-seryl-[protein] + ADP + H(+)</text>
        <dbReference type="Rhea" id="RHEA:17989"/>
        <dbReference type="Rhea" id="RHEA-COMP:9863"/>
        <dbReference type="Rhea" id="RHEA-COMP:11604"/>
        <dbReference type="ChEBI" id="CHEBI:15378"/>
        <dbReference type="ChEBI" id="CHEBI:29999"/>
        <dbReference type="ChEBI" id="CHEBI:30616"/>
        <dbReference type="ChEBI" id="CHEBI:83421"/>
        <dbReference type="ChEBI" id="CHEBI:456216"/>
        <dbReference type="EC" id="2.7.11.1"/>
    </reaction>
</comment>
<keyword evidence="9" id="KW-0430">Lectin</keyword>
<dbReference type="Gene3D" id="3.30.200.20">
    <property type="entry name" value="Phosphorylase Kinase, domain 1"/>
    <property type="match status" value="1"/>
</dbReference>
<evidence type="ECO:0000256" key="8">
    <source>
        <dbReference type="ARBA" id="ARBA00022729"/>
    </source>
</evidence>
<dbReference type="FunFam" id="3.30.200.20:FF:000621">
    <property type="entry name" value="Putative L-type lectin-domain containing receptor kinase VII.2"/>
    <property type="match status" value="1"/>
</dbReference>
<organism evidence="21 22">
    <name type="scientific">Stephania cephalantha</name>
    <dbReference type="NCBI Taxonomy" id="152367"/>
    <lineage>
        <taxon>Eukaryota</taxon>
        <taxon>Viridiplantae</taxon>
        <taxon>Streptophyta</taxon>
        <taxon>Embryophyta</taxon>
        <taxon>Tracheophyta</taxon>
        <taxon>Spermatophyta</taxon>
        <taxon>Magnoliopsida</taxon>
        <taxon>Ranunculales</taxon>
        <taxon>Menispermaceae</taxon>
        <taxon>Menispermoideae</taxon>
        <taxon>Cissampelideae</taxon>
        <taxon>Stephania</taxon>
    </lineage>
</organism>
<dbReference type="FunFam" id="2.60.120.200:FF:000246">
    <property type="entry name" value="L-type lectin-domain containing receptor kinase V.9"/>
    <property type="match status" value="1"/>
</dbReference>
<dbReference type="PANTHER" id="PTHR27007">
    <property type="match status" value="1"/>
</dbReference>
<keyword evidence="5" id="KW-0723">Serine/threonine-protein kinase</keyword>
<feature type="transmembrane region" description="Helical" evidence="18">
    <location>
        <begin position="303"/>
        <end position="326"/>
    </location>
</feature>
<dbReference type="PROSITE" id="PS50011">
    <property type="entry name" value="PROTEIN_KINASE_DOM"/>
    <property type="match status" value="1"/>
</dbReference>
<comment type="caution">
    <text evidence="21">The sequence shown here is derived from an EMBL/GenBank/DDBJ whole genome shotgun (WGS) entry which is preliminary data.</text>
</comment>
<dbReference type="GO" id="GO:0016020">
    <property type="term" value="C:membrane"/>
    <property type="evidence" value="ECO:0007669"/>
    <property type="project" value="UniProtKB-SubCell"/>
</dbReference>
<feature type="signal peptide" evidence="19">
    <location>
        <begin position="1"/>
        <end position="29"/>
    </location>
</feature>
<keyword evidence="10 17" id="KW-0547">Nucleotide-binding</keyword>
<dbReference type="InterPro" id="IPR050528">
    <property type="entry name" value="L-type_Lectin-RKs"/>
</dbReference>
<evidence type="ECO:0000256" key="4">
    <source>
        <dbReference type="ARBA" id="ARBA00012513"/>
    </source>
</evidence>
<evidence type="ECO:0000256" key="9">
    <source>
        <dbReference type="ARBA" id="ARBA00022734"/>
    </source>
</evidence>
<dbReference type="Pfam" id="PF00069">
    <property type="entry name" value="Pkinase"/>
    <property type="match status" value="1"/>
</dbReference>
<dbReference type="Gene3D" id="1.10.510.10">
    <property type="entry name" value="Transferase(Phosphotransferase) domain 1"/>
    <property type="match status" value="1"/>
</dbReference>
<reference evidence="21 22" key="1">
    <citation type="submission" date="2024-01" db="EMBL/GenBank/DDBJ databases">
        <title>Genome assemblies of Stephania.</title>
        <authorList>
            <person name="Yang L."/>
        </authorList>
    </citation>
    <scope>NUCLEOTIDE SEQUENCE [LARGE SCALE GENOMIC DNA]</scope>
    <source>
        <strain evidence="21">JXDWG</strain>
        <tissue evidence="21">Leaf</tissue>
    </source>
</reference>
<gene>
    <name evidence="21" type="ORF">Scep_028342</name>
</gene>
<dbReference type="Proteomes" id="UP001419268">
    <property type="component" value="Unassembled WGS sequence"/>
</dbReference>
<dbReference type="GO" id="GO:0004674">
    <property type="term" value="F:protein serine/threonine kinase activity"/>
    <property type="evidence" value="ECO:0007669"/>
    <property type="project" value="UniProtKB-KW"/>
</dbReference>
<keyword evidence="11" id="KW-0418">Kinase</keyword>
<dbReference type="SMART" id="SM00220">
    <property type="entry name" value="S_TKc"/>
    <property type="match status" value="1"/>
</dbReference>
<evidence type="ECO:0000256" key="5">
    <source>
        <dbReference type="ARBA" id="ARBA00022527"/>
    </source>
</evidence>
<dbReference type="InterPro" id="IPR017441">
    <property type="entry name" value="Protein_kinase_ATP_BS"/>
</dbReference>
<dbReference type="EC" id="2.7.11.1" evidence="4"/>
<dbReference type="GO" id="GO:0030246">
    <property type="term" value="F:carbohydrate binding"/>
    <property type="evidence" value="ECO:0007669"/>
    <property type="project" value="UniProtKB-KW"/>
</dbReference>
<evidence type="ECO:0000313" key="22">
    <source>
        <dbReference type="Proteomes" id="UP001419268"/>
    </source>
</evidence>
<evidence type="ECO:0000259" key="20">
    <source>
        <dbReference type="PROSITE" id="PS50011"/>
    </source>
</evidence>
<feature type="domain" description="Protein kinase" evidence="20">
    <location>
        <begin position="367"/>
        <end position="641"/>
    </location>
</feature>
<evidence type="ECO:0000256" key="19">
    <source>
        <dbReference type="SAM" id="SignalP"/>
    </source>
</evidence>
<keyword evidence="14 18" id="KW-0472">Membrane</keyword>
<dbReference type="AlphaFoldDB" id="A0AAP0E9R1"/>
<dbReference type="InterPro" id="IPR008271">
    <property type="entry name" value="Ser/Thr_kinase_AS"/>
</dbReference>
<dbReference type="Gene3D" id="2.60.120.200">
    <property type="match status" value="1"/>
</dbReference>
<evidence type="ECO:0000256" key="12">
    <source>
        <dbReference type="ARBA" id="ARBA00022840"/>
    </source>
</evidence>
<feature type="chain" id="PRO_5043009700" description="non-specific serine/threonine protein kinase" evidence="19">
    <location>
        <begin position="30"/>
        <end position="702"/>
    </location>
</feature>
<evidence type="ECO:0000256" key="13">
    <source>
        <dbReference type="ARBA" id="ARBA00022989"/>
    </source>
</evidence>
<keyword evidence="6" id="KW-0808">Transferase</keyword>
<keyword evidence="8 19" id="KW-0732">Signal</keyword>
<dbReference type="GO" id="GO:0005524">
    <property type="term" value="F:ATP binding"/>
    <property type="evidence" value="ECO:0007669"/>
    <property type="project" value="UniProtKB-UniRule"/>
</dbReference>
<evidence type="ECO:0000256" key="6">
    <source>
        <dbReference type="ARBA" id="ARBA00022679"/>
    </source>
</evidence>
<dbReference type="InterPro" id="IPR000719">
    <property type="entry name" value="Prot_kinase_dom"/>
</dbReference>
<evidence type="ECO:0000256" key="10">
    <source>
        <dbReference type="ARBA" id="ARBA00022741"/>
    </source>
</evidence>
<evidence type="ECO:0000256" key="18">
    <source>
        <dbReference type="SAM" id="Phobius"/>
    </source>
</evidence>
<evidence type="ECO:0000256" key="2">
    <source>
        <dbReference type="ARBA" id="ARBA00008536"/>
    </source>
</evidence>
<comment type="similarity">
    <text evidence="3">In the C-terminal section; belongs to the protein kinase superfamily. Ser/Thr protein kinase family.</text>
</comment>
<keyword evidence="22" id="KW-1185">Reference proteome</keyword>